<dbReference type="EC" id="2.7.1.-" evidence="5"/>
<dbReference type="PANTHER" id="PTHR43320:SF3">
    <property type="entry name" value="CARBOHYDRATE KINASE PFKB DOMAIN-CONTAINING PROTEIN"/>
    <property type="match status" value="1"/>
</dbReference>
<evidence type="ECO:0000313" key="5">
    <source>
        <dbReference type="EMBL" id="CRH08038.1"/>
    </source>
</evidence>
<keyword evidence="2 5" id="KW-0808">Transferase</keyword>
<dbReference type="EMBL" id="LO017727">
    <property type="protein sequence ID" value="CRH08038.1"/>
    <property type="molecule type" value="Genomic_DNA"/>
</dbReference>
<gene>
    <name evidence="5" type="ORF">MAGMO_3910</name>
</gene>
<organism evidence="5">
    <name type="scientific">Magnetococcus massalia (strain MO-1)</name>
    <dbReference type="NCBI Taxonomy" id="451514"/>
    <lineage>
        <taxon>Bacteria</taxon>
        <taxon>Pseudomonadati</taxon>
        <taxon>Pseudomonadota</taxon>
        <taxon>Magnetococcia</taxon>
        <taxon>Magnetococcales</taxon>
        <taxon>Magnetococcaceae</taxon>
        <taxon>Magnetococcus</taxon>
    </lineage>
</organism>
<evidence type="ECO:0000256" key="1">
    <source>
        <dbReference type="ARBA" id="ARBA00010688"/>
    </source>
</evidence>
<dbReference type="PROSITE" id="PS00584">
    <property type="entry name" value="PFKB_KINASES_2"/>
    <property type="match status" value="1"/>
</dbReference>
<dbReference type="Gene3D" id="3.40.1190.20">
    <property type="match status" value="1"/>
</dbReference>
<dbReference type="AlphaFoldDB" id="A0A1S7LN19"/>
<dbReference type="InterPro" id="IPR029056">
    <property type="entry name" value="Ribokinase-like"/>
</dbReference>
<reference evidence="5" key="1">
    <citation type="submission" date="2015-04" db="EMBL/GenBank/DDBJ databases">
        <authorList>
            <person name="Syromyatnikov M.Y."/>
            <person name="Popov V.N."/>
        </authorList>
    </citation>
    <scope>NUCLEOTIDE SEQUENCE</scope>
    <source>
        <strain evidence="5">MO-1</strain>
    </source>
</reference>
<evidence type="ECO:0000256" key="3">
    <source>
        <dbReference type="ARBA" id="ARBA00022777"/>
    </source>
</evidence>
<comment type="similarity">
    <text evidence="1">Belongs to the carbohydrate kinase PfkB family.</text>
</comment>
<sequence>MANYTLYGIGHALVDMVYEVDDAYLESIGEEKGRMALVDQARQDELKKALPEQQLLQACGGSAANSLIGFAQLGGSAYQACRVAADETGDFFIKDMENNGVHNEQQNEVAGDTGRCMVFVTPDAERTMCTFLGASEGLSPADLADEPLKNAQWLYVEGYLVTAPNTLETALKGLEIARAHGVKTAFTFSDVNMVKFFRAGFEQMIGDTGLDLIFCNEEEALAFADTDSVEQAAEELKKHARGFAITLGSKGALAWDGSTMHRVEGRAVKAIDTLGAGDLFAGAFLYGVTQGWDYHKSAQLACLCCAELVQQNGARLPAATTQKVLAGFRLC</sequence>
<dbReference type="CDD" id="cd01168">
    <property type="entry name" value="adenosine_kinase"/>
    <property type="match status" value="1"/>
</dbReference>
<evidence type="ECO:0000259" key="4">
    <source>
        <dbReference type="Pfam" id="PF00294"/>
    </source>
</evidence>
<dbReference type="SUPFAM" id="SSF53613">
    <property type="entry name" value="Ribokinase-like"/>
    <property type="match status" value="1"/>
</dbReference>
<keyword evidence="3" id="KW-0418">Kinase</keyword>
<dbReference type="InterPro" id="IPR052700">
    <property type="entry name" value="Carb_kinase_PfkB-like"/>
</dbReference>
<feature type="domain" description="Carbohydrate kinase PfkB" evidence="4">
    <location>
        <begin position="48"/>
        <end position="318"/>
    </location>
</feature>
<dbReference type="InterPro" id="IPR002173">
    <property type="entry name" value="Carboh/pur_kinase_PfkB_CS"/>
</dbReference>
<evidence type="ECO:0000256" key="2">
    <source>
        <dbReference type="ARBA" id="ARBA00022679"/>
    </source>
</evidence>
<accession>A0A1S7LN19</accession>
<dbReference type="GO" id="GO:0016301">
    <property type="term" value="F:kinase activity"/>
    <property type="evidence" value="ECO:0007669"/>
    <property type="project" value="UniProtKB-KW"/>
</dbReference>
<dbReference type="Pfam" id="PF00294">
    <property type="entry name" value="PfkB"/>
    <property type="match status" value="1"/>
</dbReference>
<dbReference type="PANTHER" id="PTHR43320">
    <property type="entry name" value="SUGAR KINASE"/>
    <property type="match status" value="1"/>
</dbReference>
<dbReference type="InterPro" id="IPR011611">
    <property type="entry name" value="PfkB_dom"/>
</dbReference>
<protein>
    <submittedName>
        <fullName evidence="5">Putative enzyme</fullName>
        <ecNumber evidence="5">2.7.1.-</ecNumber>
    </submittedName>
</protein>
<name>A0A1S7LN19_MAGMO</name>
<proteinExistence type="inferred from homology"/>